<dbReference type="OrthoDB" id="6365484at2759"/>
<evidence type="ECO:0000313" key="4">
    <source>
        <dbReference type="Proteomes" id="UP000887568"/>
    </source>
</evidence>
<feature type="region of interest" description="Disordered" evidence="2">
    <location>
        <begin position="142"/>
        <end position="166"/>
    </location>
</feature>
<dbReference type="Proteomes" id="UP000887568">
    <property type="component" value="Unplaced"/>
</dbReference>
<evidence type="ECO:0000313" key="3">
    <source>
        <dbReference type="EnsemblMetazoa" id="XP_038053489.1"/>
    </source>
</evidence>
<dbReference type="RefSeq" id="XP_038053489.1">
    <property type="nucleotide sequence ID" value="XM_038197561.1"/>
</dbReference>
<dbReference type="EnsemblMetazoa" id="XM_038197561.1">
    <property type="protein sequence ID" value="XP_038053489.1"/>
    <property type="gene ID" value="LOC119725941"/>
</dbReference>
<dbReference type="AlphaFoldDB" id="A0A913ZQ39"/>
<sequence>MMLAEYNVAFQSPSNLGEEPVFLSTYDDLFQTDLIHVSAEDTVTLNGLQDIVNPLLNEDLDEASLRLTSEHSLQDSMKGKTEAVCGSPGSDYMYYSNSFLTALQDQDDIGKSDAQLASELLQSDLDLAYSIELSDSDDSLAYSHDSTLSDITSTSSSPGSPTTKRKKLHLQWSEMDSDEQARELELVTRAITDSASIREQLELLRLIGQDMTVLPSDSRFQIDPSNIDDEKLKSVREYLTQVALHKSEASAGSCEDQQHEPREPRYKKTLERRAQHKAHRKRRNKERKQGLKEKRSRLFDHEVVLSLQLQEDEDEEVNILD</sequence>
<dbReference type="GeneID" id="119725941"/>
<proteinExistence type="inferred from homology"/>
<reference evidence="3" key="1">
    <citation type="submission" date="2022-11" db="UniProtKB">
        <authorList>
            <consortium name="EnsemblMetazoa"/>
        </authorList>
    </citation>
    <scope>IDENTIFICATION</scope>
</reference>
<feature type="compositionally biased region" description="Basic and acidic residues" evidence="2">
    <location>
        <begin position="256"/>
        <end position="273"/>
    </location>
</feature>
<feature type="region of interest" description="Disordered" evidence="2">
    <location>
        <begin position="246"/>
        <end position="294"/>
    </location>
</feature>
<organism evidence="3 4">
    <name type="scientific">Patiria miniata</name>
    <name type="common">Bat star</name>
    <name type="synonym">Asterina miniata</name>
    <dbReference type="NCBI Taxonomy" id="46514"/>
    <lineage>
        <taxon>Eukaryota</taxon>
        <taxon>Metazoa</taxon>
        <taxon>Echinodermata</taxon>
        <taxon>Eleutherozoa</taxon>
        <taxon>Asterozoa</taxon>
        <taxon>Asteroidea</taxon>
        <taxon>Valvatacea</taxon>
        <taxon>Valvatida</taxon>
        <taxon>Asterinidae</taxon>
        <taxon>Patiria</taxon>
    </lineage>
</organism>
<name>A0A913ZQ39_PATMI</name>
<comment type="similarity">
    <text evidence="1">Belongs to the FAM199 family.</text>
</comment>
<keyword evidence="4" id="KW-1185">Reference proteome</keyword>
<evidence type="ECO:0000256" key="2">
    <source>
        <dbReference type="SAM" id="MobiDB-lite"/>
    </source>
</evidence>
<feature type="compositionally biased region" description="Basic residues" evidence="2">
    <location>
        <begin position="274"/>
        <end position="286"/>
    </location>
</feature>
<dbReference type="InterPro" id="IPR029672">
    <property type="entry name" value="FAM199X_fam"/>
</dbReference>
<dbReference type="PANTHER" id="PTHR32003:SF1">
    <property type="entry name" value="PROTEIN FAM199X"/>
    <property type="match status" value="1"/>
</dbReference>
<accession>A0A913ZQ39</accession>
<dbReference type="PANTHER" id="PTHR32003">
    <property type="entry name" value="PROTEIN FAM199X"/>
    <property type="match status" value="1"/>
</dbReference>
<feature type="compositionally biased region" description="Low complexity" evidence="2">
    <location>
        <begin position="143"/>
        <end position="162"/>
    </location>
</feature>
<evidence type="ECO:0000256" key="1">
    <source>
        <dbReference type="ARBA" id="ARBA00009319"/>
    </source>
</evidence>
<protein>
    <submittedName>
        <fullName evidence="3">Uncharacterized protein</fullName>
    </submittedName>
</protein>
<dbReference type="Pfam" id="PF15814">
    <property type="entry name" value="FAM199X"/>
    <property type="match status" value="1"/>
</dbReference>